<proteinExistence type="predicted"/>
<keyword evidence="2" id="KW-1185">Reference proteome</keyword>
<dbReference type="EMBL" id="BJXA01000028">
    <property type="protein sequence ID" value="GEM39782.1"/>
    <property type="molecule type" value="Genomic_DNA"/>
</dbReference>
<dbReference type="AlphaFoldDB" id="A0A511MGJ4"/>
<dbReference type="Proteomes" id="UP000321424">
    <property type="component" value="Unassembled WGS sequence"/>
</dbReference>
<sequence>MAVLSADAPRAADLRITGAMVWGVVLVGLVLVGEYWAVVLAVGGWWGISGIARLLSVSCVRRLLAEVAEVVLADERAEISSMASGSGQPA</sequence>
<organism evidence="1 2">
    <name type="scientific">Nocardia ninae NBRC 108245</name>
    <dbReference type="NCBI Taxonomy" id="1210091"/>
    <lineage>
        <taxon>Bacteria</taxon>
        <taxon>Bacillati</taxon>
        <taxon>Actinomycetota</taxon>
        <taxon>Actinomycetes</taxon>
        <taxon>Mycobacteriales</taxon>
        <taxon>Nocardiaceae</taxon>
        <taxon>Nocardia</taxon>
    </lineage>
</organism>
<accession>A0A511MGJ4</accession>
<reference evidence="1 2" key="1">
    <citation type="submission" date="2019-07" db="EMBL/GenBank/DDBJ databases">
        <title>Whole genome shotgun sequence of Nocardia ninae NBRC 108245.</title>
        <authorList>
            <person name="Hosoyama A."/>
            <person name="Uohara A."/>
            <person name="Ohji S."/>
            <person name="Ichikawa N."/>
        </authorList>
    </citation>
    <scope>NUCLEOTIDE SEQUENCE [LARGE SCALE GENOMIC DNA]</scope>
    <source>
        <strain evidence="1 2">NBRC 108245</strain>
    </source>
</reference>
<evidence type="ECO:0000313" key="1">
    <source>
        <dbReference type="EMBL" id="GEM39782.1"/>
    </source>
</evidence>
<protein>
    <submittedName>
        <fullName evidence="1">Uncharacterized protein</fullName>
    </submittedName>
</protein>
<name>A0A511MGJ4_9NOCA</name>
<gene>
    <name evidence="1" type="ORF">NN4_43010</name>
</gene>
<evidence type="ECO:0000313" key="2">
    <source>
        <dbReference type="Proteomes" id="UP000321424"/>
    </source>
</evidence>
<comment type="caution">
    <text evidence="1">The sequence shown here is derived from an EMBL/GenBank/DDBJ whole genome shotgun (WGS) entry which is preliminary data.</text>
</comment>